<dbReference type="Proteomes" id="UP000770717">
    <property type="component" value="Unassembled WGS sequence"/>
</dbReference>
<dbReference type="EC" id="2.8.2.-" evidence="3"/>
<comment type="similarity">
    <text evidence="1 3">Belongs to the sulfotransferase 1 family.</text>
</comment>
<dbReference type="AlphaFoldDB" id="A0A8J6BHP9"/>
<sequence>MLVPLYGQEYRSRKKMDSQSEWQRKDWVKVRGVPMICSCSSNWERIDNFQAREEDIIIATYPKSGTTWMSEIVDVILNDGDTEKSKRDAIFNKIPMLEFWVPGVVPPGKLKMTFILVNYIVTHS</sequence>
<organism evidence="5 6">
    <name type="scientific">Eleutherodactylus coqui</name>
    <name type="common">Puerto Rican coqui</name>
    <dbReference type="NCBI Taxonomy" id="57060"/>
    <lineage>
        <taxon>Eukaryota</taxon>
        <taxon>Metazoa</taxon>
        <taxon>Chordata</taxon>
        <taxon>Craniata</taxon>
        <taxon>Vertebrata</taxon>
        <taxon>Euteleostomi</taxon>
        <taxon>Amphibia</taxon>
        <taxon>Batrachia</taxon>
        <taxon>Anura</taxon>
        <taxon>Neobatrachia</taxon>
        <taxon>Hyloidea</taxon>
        <taxon>Eleutherodactylidae</taxon>
        <taxon>Eleutherodactylinae</taxon>
        <taxon>Eleutherodactylus</taxon>
        <taxon>Eleutherodactylus</taxon>
    </lineage>
</organism>
<proteinExistence type="inferred from homology"/>
<dbReference type="PANTHER" id="PTHR11783">
    <property type="entry name" value="SULFOTRANSFERASE SULT"/>
    <property type="match status" value="1"/>
</dbReference>
<dbReference type="Gene3D" id="3.40.50.300">
    <property type="entry name" value="P-loop containing nucleotide triphosphate hydrolases"/>
    <property type="match status" value="1"/>
</dbReference>
<evidence type="ECO:0000256" key="1">
    <source>
        <dbReference type="ARBA" id="ARBA00005771"/>
    </source>
</evidence>
<comment type="caution">
    <text evidence="5">The sequence shown here is derived from an EMBL/GenBank/DDBJ whole genome shotgun (WGS) entry which is preliminary data.</text>
</comment>
<dbReference type="InterPro" id="IPR027417">
    <property type="entry name" value="P-loop_NTPase"/>
</dbReference>
<evidence type="ECO:0000256" key="3">
    <source>
        <dbReference type="RuleBase" id="RU361155"/>
    </source>
</evidence>
<feature type="domain" description="Sulfotransferase" evidence="4">
    <location>
        <begin position="54"/>
        <end position="101"/>
    </location>
</feature>
<dbReference type="EMBL" id="WNTK01003263">
    <property type="protein sequence ID" value="KAG9465244.1"/>
    <property type="molecule type" value="Genomic_DNA"/>
</dbReference>
<reference evidence="5" key="1">
    <citation type="thesis" date="2020" institute="ProQuest LLC" country="789 East Eisenhower Parkway, Ann Arbor, MI, USA">
        <title>Comparative Genomics and Chromosome Evolution.</title>
        <authorList>
            <person name="Mudd A.B."/>
        </authorList>
    </citation>
    <scope>NUCLEOTIDE SEQUENCE</scope>
    <source>
        <strain evidence="5">HN-11 Male</strain>
        <tissue evidence="5">Kidney and liver</tissue>
    </source>
</reference>
<dbReference type="GO" id="GO:0008146">
    <property type="term" value="F:sulfotransferase activity"/>
    <property type="evidence" value="ECO:0007669"/>
    <property type="project" value="InterPro"/>
</dbReference>
<evidence type="ECO:0000256" key="2">
    <source>
        <dbReference type="ARBA" id="ARBA00022679"/>
    </source>
</evidence>
<keyword evidence="6" id="KW-1185">Reference proteome</keyword>
<dbReference type="Pfam" id="PF00685">
    <property type="entry name" value="Sulfotransfer_1"/>
    <property type="match status" value="1"/>
</dbReference>
<dbReference type="InterPro" id="IPR000863">
    <property type="entry name" value="Sulfotransferase_dom"/>
</dbReference>
<protein>
    <recommendedName>
        <fullName evidence="3">Sulfotransferase</fullName>
        <ecNumber evidence="3">2.8.2.-</ecNumber>
    </recommendedName>
</protein>
<gene>
    <name evidence="5" type="ORF">GDO78_018620</name>
</gene>
<evidence type="ECO:0000313" key="6">
    <source>
        <dbReference type="Proteomes" id="UP000770717"/>
    </source>
</evidence>
<dbReference type="SUPFAM" id="SSF52540">
    <property type="entry name" value="P-loop containing nucleoside triphosphate hydrolases"/>
    <property type="match status" value="1"/>
</dbReference>
<name>A0A8J6BHP9_ELECQ</name>
<evidence type="ECO:0000313" key="5">
    <source>
        <dbReference type="EMBL" id="KAG9465244.1"/>
    </source>
</evidence>
<keyword evidence="2 3" id="KW-0808">Transferase</keyword>
<evidence type="ECO:0000259" key="4">
    <source>
        <dbReference type="Pfam" id="PF00685"/>
    </source>
</evidence>
<dbReference type="OrthoDB" id="205623at2759"/>
<accession>A0A8J6BHP9</accession>